<gene>
    <name evidence="1" type="ORF">S12H4_03130</name>
</gene>
<evidence type="ECO:0000313" key="1">
    <source>
        <dbReference type="EMBL" id="GAI70263.1"/>
    </source>
</evidence>
<accession>X1QPT1</accession>
<comment type="caution">
    <text evidence="1">The sequence shown here is derived from an EMBL/GenBank/DDBJ whole genome shotgun (WGS) entry which is preliminary data.</text>
</comment>
<reference evidence="1" key="1">
    <citation type="journal article" date="2014" name="Front. Microbiol.">
        <title>High frequency of phylogenetically diverse reductive dehalogenase-homologous genes in deep subseafloor sedimentary metagenomes.</title>
        <authorList>
            <person name="Kawai M."/>
            <person name="Futagami T."/>
            <person name="Toyoda A."/>
            <person name="Takaki Y."/>
            <person name="Nishi S."/>
            <person name="Hori S."/>
            <person name="Arai W."/>
            <person name="Tsubouchi T."/>
            <person name="Morono Y."/>
            <person name="Uchiyama I."/>
            <person name="Ito T."/>
            <person name="Fujiyama A."/>
            <person name="Inagaki F."/>
            <person name="Takami H."/>
        </authorList>
    </citation>
    <scope>NUCLEOTIDE SEQUENCE</scope>
    <source>
        <strain evidence="1">Expedition CK06-06</strain>
    </source>
</reference>
<name>X1QPT1_9ZZZZ</name>
<dbReference type="AlphaFoldDB" id="X1QPT1"/>
<evidence type="ECO:0008006" key="2">
    <source>
        <dbReference type="Google" id="ProtNLM"/>
    </source>
</evidence>
<sequence>MLLSFYYFICIKFLGGVELKCVQFDYDAAQQLFLATGPGTIAMDNSRVSEPNEEVGRFSLRRPCWAIVENFGTLKYFLEENRIVADAGSQEILINYIPIVDGQYGQHTVATASHVEVFLYQTADGQSELSTLIASGGITYEDDDNEFVGSELFYDHNEFIMKVKGDKFQPCYFNGALVDGIEYNVRTAEGTVEIIAPGALQGKE</sequence>
<dbReference type="EMBL" id="BARW01000848">
    <property type="protein sequence ID" value="GAI70263.1"/>
    <property type="molecule type" value="Genomic_DNA"/>
</dbReference>
<protein>
    <recommendedName>
        <fullName evidence="2">Organic solvent tolerance-like N-terminal domain-containing protein</fullName>
    </recommendedName>
</protein>
<proteinExistence type="predicted"/>
<organism evidence="1">
    <name type="scientific">marine sediment metagenome</name>
    <dbReference type="NCBI Taxonomy" id="412755"/>
    <lineage>
        <taxon>unclassified sequences</taxon>
        <taxon>metagenomes</taxon>
        <taxon>ecological metagenomes</taxon>
    </lineage>
</organism>